<evidence type="ECO:0000256" key="12">
    <source>
        <dbReference type="ARBA" id="ARBA00023098"/>
    </source>
</evidence>
<evidence type="ECO:0000256" key="6">
    <source>
        <dbReference type="ARBA" id="ARBA00022723"/>
    </source>
</evidence>
<sequence length="512" mass="54223">MALSDHFRELRARLLRAIIVLLVAVVVALFFYEPILGFVIEPYKSAMASLGTRVDSNLTIGGVGGAQVQPALRSRRGPAVPGRRGARLLRDAEGHPGPHRVHHDRLHEPGGVQRVPLLHDPDAAGLRRRDGDPAVRGAAEPRRDPPRPDPGALPPVGDPRDVRLRRGGHAVDRPVLHVPAGGTDARALRDLGGRGPHRRPGPRPQGRRGSVAGRGQHDRLTVVPRIALLGNPAAGRGRGATYAGRALRLLRDAGADVVALQGDDHAHALDLARAAVADGVETLVVVGGDGTVQAGAEAVTGTTARLGIVPAGTGNDLARALGLPRRDPDGAVGVLLRGRERRVDLMRVAGRHHATVLSAGFDALVNERAERLARPRGQLRYTVAALDRLRVLEPIGYTLEVDGETVRTEATMVAVANAGSFGGGLRIAEDARLDDGELDVVVVAPMGRRELVRSYPRLFTGTLAEHPCYTRRRARRVTVAAPGVVAYADGERVGPLPLSAEVVPGALRVLAP</sequence>
<evidence type="ECO:0000256" key="2">
    <source>
        <dbReference type="ARBA" id="ARBA00004141"/>
    </source>
</evidence>
<feature type="compositionally biased region" description="Pro residues" evidence="16">
    <location>
        <begin position="148"/>
        <end position="157"/>
    </location>
</feature>
<evidence type="ECO:0000256" key="9">
    <source>
        <dbReference type="ARBA" id="ARBA00022840"/>
    </source>
</evidence>
<keyword evidence="10" id="KW-0460">Magnesium</keyword>
<keyword evidence="15" id="KW-1208">Phospholipid metabolism</keyword>
<keyword evidence="11 17" id="KW-1133">Transmembrane helix</keyword>
<gene>
    <name evidence="19" type="ORF">LUZ63_020574</name>
</gene>
<keyword evidence="4" id="KW-0808">Transferase</keyword>
<comment type="subcellular location">
    <subcellularLocation>
        <location evidence="2">Membrane</location>
        <topology evidence="2">Multi-pass membrane protein</topology>
    </subcellularLocation>
</comment>
<dbReference type="InterPro" id="IPR017438">
    <property type="entry name" value="ATP-NAD_kinase_N"/>
</dbReference>
<evidence type="ECO:0000256" key="14">
    <source>
        <dbReference type="ARBA" id="ARBA00023209"/>
    </source>
</evidence>
<keyword evidence="3" id="KW-0444">Lipid biosynthesis</keyword>
<comment type="caution">
    <text evidence="19">The sequence shown here is derived from an EMBL/GenBank/DDBJ whole genome shotgun (WGS) entry which is preliminary data.</text>
</comment>
<evidence type="ECO:0000256" key="7">
    <source>
        <dbReference type="ARBA" id="ARBA00022741"/>
    </source>
</evidence>
<evidence type="ECO:0000259" key="18">
    <source>
        <dbReference type="PROSITE" id="PS50146"/>
    </source>
</evidence>
<dbReference type="SUPFAM" id="SSF111331">
    <property type="entry name" value="NAD kinase/diacylglycerol kinase-like"/>
    <property type="match status" value="1"/>
</dbReference>
<dbReference type="Gene3D" id="2.60.200.40">
    <property type="match status" value="1"/>
</dbReference>
<evidence type="ECO:0000256" key="10">
    <source>
        <dbReference type="ARBA" id="ARBA00022842"/>
    </source>
</evidence>
<evidence type="ECO:0000313" key="19">
    <source>
        <dbReference type="EMBL" id="KAJ1684281.1"/>
    </source>
</evidence>
<dbReference type="PROSITE" id="PS50146">
    <property type="entry name" value="DAGK"/>
    <property type="match status" value="1"/>
</dbReference>
<accession>A0A9P9Z9D1</accession>
<dbReference type="InterPro" id="IPR016064">
    <property type="entry name" value="NAD/diacylglycerol_kinase_sf"/>
</dbReference>
<dbReference type="PANTHER" id="PTHR12358">
    <property type="entry name" value="SPHINGOSINE KINASE"/>
    <property type="match status" value="1"/>
</dbReference>
<dbReference type="Pfam" id="PF19279">
    <property type="entry name" value="YegS_C"/>
    <property type="match status" value="1"/>
</dbReference>
<dbReference type="GO" id="GO:0004143">
    <property type="term" value="F:ATP-dependent diacylglycerol kinase activity"/>
    <property type="evidence" value="ECO:0007669"/>
    <property type="project" value="TreeGrafter"/>
</dbReference>
<reference evidence="19" key="1">
    <citation type="journal article" date="2022" name="Cell">
        <title>Repeat-based holocentromeres influence genome architecture and karyotype evolution.</title>
        <authorList>
            <person name="Hofstatter P.G."/>
            <person name="Thangavel G."/>
            <person name="Lux T."/>
            <person name="Neumann P."/>
            <person name="Vondrak T."/>
            <person name="Novak P."/>
            <person name="Zhang M."/>
            <person name="Costa L."/>
            <person name="Castellani M."/>
            <person name="Scott A."/>
            <person name="Toegelov H."/>
            <person name="Fuchs J."/>
            <person name="Mata-Sucre Y."/>
            <person name="Dias Y."/>
            <person name="Vanzela A.L.L."/>
            <person name="Huettel B."/>
            <person name="Almeida C.C.S."/>
            <person name="Simkova H."/>
            <person name="Souza G."/>
            <person name="Pedrosa-Harand A."/>
            <person name="Macas J."/>
            <person name="Mayer K.F.X."/>
            <person name="Houben A."/>
            <person name="Marques A."/>
        </authorList>
    </citation>
    <scope>NUCLEOTIDE SEQUENCE</scope>
    <source>
        <strain evidence="19">RhyBre1mFocal</strain>
    </source>
</reference>
<dbReference type="Gene3D" id="3.40.50.10330">
    <property type="entry name" value="Probable inorganic polyphosphate/atp-NAD kinase, domain 1"/>
    <property type="match status" value="1"/>
</dbReference>
<evidence type="ECO:0000256" key="15">
    <source>
        <dbReference type="ARBA" id="ARBA00023264"/>
    </source>
</evidence>
<dbReference type="GO" id="GO:0008654">
    <property type="term" value="P:phospholipid biosynthetic process"/>
    <property type="evidence" value="ECO:0007669"/>
    <property type="project" value="UniProtKB-KW"/>
</dbReference>
<dbReference type="InterPro" id="IPR005218">
    <property type="entry name" value="Diacylglycerol/lipid_kinase"/>
</dbReference>
<feature type="transmembrane region" description="Helical" evidence="17">
    <location>
        <begin position="12"/>
        <end position="32"/>
    </location>
</feature>
<organism evidence="19 20">
    <name type="scientific">Rhynchospora breviuscula</name>
    <dbReference type="NCBI Taxonomy" id="2022672"/>
    <lineage>
        <taxon>Eukaryota</taxon>
        <taxon>Viridiplantae</taxon>
        <taxon>Streptophyta</taxon>
        <taxon>Embryophyta</taxon>
        <taxon>Tracheophyta</taxon>
        <taxon>Spermatophyta</taxon>
        <taxon>Magnoliopsida</taxon>
        <taxon>Liliopsida</taxon>
        <taxon>Poales</taxon>
        <taxon>Cyperaceae</taxon>
        <taxon>Cyperoideae</taxon>
        <taxon>Rhynchosporeae</taxon>
        <taxon>Rhynchospora</taxon>
    </lineage>
</organism>
<dbReference type="GO" id="GO:0005524">
    <property type="term" value="F:ATP binding"/>
    <property type="evidence" value="ECO:0007669"/>
    <property type="project" value="UniProtKB-KW"/>
</dbReference>
<feature type="compositionally biased region" description="Basic and acidic residues" evidence="16">
    <location>
        <begin position="158"/>
        <end position="175"/>
    </location>
</feature>
<dbReference type="PANTHER" id="PTHR12358:SF106">
    <property type="entry name" value="LIPID KINASE YEGS"/>
    <property type="match status" value="1"/>
</dbReference>
<keyword evidence="7" id="KW-0547">Nucleotide-binding</keyword>
<dbReference type="InterPro" id="IPR045540">
    <property type="entry name" value="YegS/DAGK_C"/>
</dbReference>
<name>A0A9P9Z9D1_9POAL</name>
<evidence type="ECO:0000313" key="20">
    <source>
        <dbReference type="Proteomes" id="UP001151287"/>
    </source>
</evidence>
<dbReference type="InterPro" id="IPR001206">
    <property type="entry name" value="Diacylglycerol_kinase_cat_dom"/>
</dbReference>
<keyword evidence="8" id="KW-0418">Kinase</keyword>
<dbReference type="InterPro" id="IPR002033">
    <property type="entry name" value="TatC"/>
</dbReference>
<evidence type="ECO:0000256" key="3">
    <source>
        <dbReference type="ARBA" id="ARBA00022516"/>
    </source>
</evidence>
<keyword evidence="5 17" id="KW-0812">Transmembrane</keyword>
<dbReference type="EMBL" id="JAMQYH010000041">
    <property type="protein sequence ID" value="KAJ1684281.1"/>
    <property type="molecule type" value="Genomic_DNA"/>
</dbReference>
<proteinExistence type="predicted"/>
<keyword evidence="6" id="KW-0479">Metal-binding</keyword>
<feature type="compositionally biased region" description="Basic and acidic residues" evidence="16">
    <location>
        <begin position="117"/>
        <end position="147"/>
    </location>
</feature>
<keyword evidence="12" id="KW-0443">Lipid metabolism</keyword>
<dbReference type="Pfam" id="PF00781">
    <property type="entry name" value="DAGK_cat"/>
    <property type="match status" value="1"/>
</dbReference>
<dbReference type="NCBIfam" id="TIGR00147">
    <property type="entry name" value="YegS/Rv2252/BmrU family lipid kinase"/>
    <property type="match status" value="1"/>
</dbReference>
<evidence type="ECO:0000256" key="17">
    <source>
        <dbReference type="SAM" id="Phobius"/>
    </source>
</evidence>
<keyword evidence="13 17" id="KW-0472">Membrane</keyword>
<evidence type="ECO:0000256" key="8">
    <source>
        <dbReference type="ARBA" id="ARBA00022777"/>
    </source>
</evidence>
<evidence type="ECO:0000256" key="11">
    <source>
        <dbReference type="ARBA" id="ARBA00022989"/>
    </source>
</evidence>
<dbReference type="OrthoDB" id="16101at2759"/>
<evidence type="ECO:0000256" key="4">
    <source>
        <dbReference type="ARBA" id="ARBA00022679"/>
    </source>
</evidence>
<evidence type="ECO:0000256" key="13">
    <source>
        <dbReference type="ARBA" id="ARBA00023136"/>
    </source>
</evidence>
<evidence type="ECO:0000256" key="1">
    <source>
        <dbReference type="ARBA" id="ARBA00001946"/>
    </source>
</evidence>
<dbReference type="Pfam" id="PF00902">
    <property type="entry name" value="TatC"/>
    <property type="match status" value="1"/>
</dbReference>
<dbReference type="Proteomes" id="UP001151287">
    <property type="component" value="Unassembled WGS sequence"/>
</dbReference>
<protein>
    <recommendedName>
        <fullName evidence="18">DAGKc domain-containing protein</fullName>
    </recommendedName>
</protein>
<evidence type="ECO:0000256" key="5">
    <source>
        <dbReference type="ARBA" id="ARBA00022692"/>
    </source>
</evidence>
<dbReference type="AlphaFoldDB" id="A0A9P9Z9D1"/>
<keyword evidence="20" id="KW-1185">Reference proteome</keyword>
<comment type="cofactor">
    <cofactor evidence="1">
        <name>Mg(2+)</name>
        <dbReference type="ChEBI" id="CHEBI:18420"/>
    </cofactor>
</comment>
<feature type="domain" description="DAGKc" evidence="18">
    <location>
        <begin position="221"/>
        <end position="352"/>
    </location>
</feature>
<evidence type="ECO:0000256" key="16">
    <source>
        <dbReference type="SAM" id="MobiDB-lite"/>
    </source>
</evidence>
<dbReference type="GO" id="GO:0005886">
    <property type="term" value="C:plasma membrane"/>
    <property type="evidence" value="ECO:0007669"/>
    <property type="project" value="TreeGrafter"/>
</dbReference>
<feature type="region of interest" description="Disordered" evidence="16">
    <location>
        <begin position="89"/>
        <end position="217"/>
    </location>
</feature>
<dbReference type="SMART" id="SM00046">
    <property type="entry name" value="DAGKc"/>
    <property type="match status" value="1"/>
</dbReference>
<dbReference type="GO" id="GO:0046872">
    <property type="term" value="F:metal ion binding"/>
    <property type="evidence" value="ECO:0007669"/>
    <property type="project" value="UniProtKB-KW"/>
</dbReference>
<dbReference type="InterPro" id="IPR050187">
    <property type="entry name" value="Lipid_Phosphate_FormReg"/>
</dbReference>
<dbReference type="GO" id="GO:0006665">
    <property type="term" value="P:sphingolipid metabolic process"/>
    <property type="evidence" value="ECO:0007669"/>
    <property type="project" value="UniProtKB-ARBA"/>
</dbReference>
<keyword evidence="9" id="KW-0067">ATP-binding</keyword>
<keyword evidence="14" id="KW-0594">Phospholipid biosynthesis</keyword>